<dbReference type="AlphaFoldDB" id="X1B7I7"/>
<accession>X1B7I7</accession>
<feature type="non-terminal residue" evidence="1">
    <location>
        <position position="70"/>
    </location>
</feature>
<name>X1B7I7_9ZZZZ</name>
<reference evidence="1" key="1">
    <citation type="journal article" date="2014" name="Front. Microbiol.">
        <title>High frequency of phylogenetically diverse reductive dehalogenase-homologous genes in deep subseafloor sedimentary metagenomes.</title>
        <authorList>
            <person name="Kawai M."/>
            <person name="Futagami T."/>
            <person name="Toyoda A."/>
            <person name="Takaki Y."/>
            <person name="Nishi S."/>
            <person name="Hori S."/>
            <person name="Arai W."/>
            <person name="Tsubouchi T."/>
            <person name="Morono Y."/>
            <person name="Uchiyama I."/>
            <person name="Ito T."/>
            <person name="Fujiyama A."/>
            <person name="Inagaki F."/>
            <person name="Takami H."/>
        </authorList>
    </citation>
    <scope>NUCLEOTIDE SEQUENCE</scope>
    <source>
        <strain evidence="1">Expedition CK06-06</strain>
    </source>
</reference>
<gene>
    <name evidence="1" type="ORF">S01H4_23343</name>
</gene>
<comment type="caution">
    <text evidence="1">The sequence shown here is derived from an EMBL/GenBank/DDBJ whole genome shotgun (WGS) entry which is preliminary data.</text>
</comment>
<proteinExistence type="predicted"/>
<organism evidence="1">
    <name type="scientific">marine sediment metagenome</name>
    <dbReference type="NCBI Taxonomy" id="412755"/>
    <lineage>
        <taxon>unclassified sequences</taxon>
        <taxon>metagenomes</taxon>
        <taxon>ecological metagenomes</taxon>
    </lineage>
</organism>
<sequence length="70" mass="8183">MNVTVIYEETLQISLDKAFKLSMQWLSSQHKAKIKKSTPPTFIEAKQGTMMTNTGHDPNWKKRIRINLYD</sequence>
<protein>
    <submittedName>
        <fullName evidence="1">Uncharacterized protein</fullName>
    </submittedName>
</protein>
<dbReference type="EMBL" id="BART01010815">
    <property type="protein sequence ID" value="GAG77272.1"/>
    <property type="molecule type" value="Genomic_DNA"/>
</dbReference>
<evidence type="ECO:0000313" key="1">
    <source>
        <dbReference type="EMBL" id="GAG77272.1"/>
    </source>
</evidence>